<reference evidence="1 2" key="1">
    <citation type="submission" date="2014-04" db="EMBL/GenBank/DDBJ databases">
        <title>Evolutionary Origins and Diversification of the Mycorrhizal Mutualists.</title>
        <authorList>
            <consortium name="DOE Joint Genome Institute"/>
            <consortium name="Mycorrhizal Genomics Consortium"/>
            <person name="Kohler A."/>
            <person name="Kuo A."/>
            <person name="Nagy L.G."/>
            <person name="Floudas D."/>
            <person name="Copeland A."/>
            <person name="Barry K.W."/>
            <person name="Cichocki N."/>
            <person name="Veneault-Fourrey C."/>
            <person name="LaButti K."/>
            <person name="Lindquist E.A."/>
            <person name="Lipzen A."/>
            <person name="Lundell T."/>
            <person name="Morin E."/>
            <person name="Murat C."/>
            <person name="Riley R."/>
            <person name="Ohm R."/>
            <person name="Sun H."/>
            <person name="Tunlid A."/>
            <person name="Henrissat B."/>
            <person name="Grigoriev I.V."/>
            <person name="Hibbett D.S."/>
            <person name="Martin F."/>
        </authorList>
    </citation>
    <scope>NUCLEOTIDE SEQUENCE [LARGE SCALE GENOMIC DNA]</scope>
    <source>
        <strain evidence="1 2">Koide BX008</strain>
    </source>
</reference>
<protein>
    <submittedName>
        <fullName evidence="1">Uncharacterized protein</fullName>
    </submittedName>
</protein>
<evidence type="ECO:0000313" key="2">
    <source>
        <dbReference type="Proteomes" id="UP000054549"/>
    </source>
</evidence>
<dbReference type="Proteomes" id="UP000054549">
    <property type="component" value="Unassembled WGS sequence"/>
</dbReference>
<evidence type="ECO:0000313" key="1">
    <source>
        <dbReference type="EMBL" id="KIL59649.1"/>
    </source>
</evidence>
<gene>
    <name evidence="1" type="ORF">M378DRAFT_999570</name>
</gene>
<dbReference type="SUPFAM" id="SSF56112">
    <property type="entry name" value="Protein kinase-like (PK-like)"/>
    <property type="match status" value="1"/>
</dbReference>
<organism evidence="1 2">
    <name type="scientific">Amanita muscaria (strain Koide BX008)</name>
    <dbReference type="NCBI Taxonomy" id="946122"/>
    <lineage>
        <taxon>Eukaryota</taxon>
        <taxon>Fungi</taxon>
        <taxon>Dikarya</taxon>
        <taxon>Basidiomycota</taxon>
        <taxon>Agaricomycotina</taxon>
        <taxon>Agaricomycetes</taxon>
        <taxon>Agaricomycetidae</taxon>
        <taxon>Agaricales</taxon>
        <taxon>Pluteineae</taxon>
        <taxon>Amanitaceae</taxon>
        <taxon>Amanita</taxon>
    </lineage>
</organism>
<dbReference type="HOGENOM" id="CLU_087973_2_0_1"/>
<dbReference type="InterPro" id="IPR011009">
    <property type="entry name" value="Kinase-like_dom_sf"/>
</dbReference>
<dbReference type="InParanoid" id="A0A0C2SZR4"/>
<dbReference type="EMBL" id="KN818312">
    <property type="protein sequence ID" value="KIL59649.1"/>
    <property type="molecule type" value="Genomic_DNA"/>
</dbReference>
<dbReference type="OrthoDB" id="26722at2759"/>
<sequence length="157" mass="17760">MMFIMLKLAKTIQYLQSMGFVLSDRIRLDDIYVDWEFQVRISPTELVWYGNSRSLQEVGQRSETGIYTFGSVFCMIYFGTSESSCTTSQATRTSLYKPGLGAPGDVGQLIQQCLSAEGKPTIDDIVQEMESWKIRQDLQSLSGTCRPPYCTITHVEL</sequence>
<dbReference type="Gene3D" id="1.10.510.10">
    <property type="entry name" value="Transferase(Phosphotransferase) domain 1"/>
    <property type="match status" value="1"/>
</dbReference>
<keyword evidence="2" id="KW-1185">Reference proteome</keyword>
<accession>A0A0C2SZR4</accession>
<name>A0A0C2SZR4_AMAMK</name>
<proteinExistence type="predicted"/>
<dbReference type="AlphaFoldDB" id="A0A0C2SZR4"/>